<reference evidence="1" key="1">
    <citation type="submission" date="2022-03" db="EMBL/GenBank/DDBJ databases">
        <authorList>
            <person name="Lindestad O."/>
        </authorList>
    </citation>
    <scope>NUCLEOTIDE SEQUENCE</scope>
</reference>
<gene>
    <name evidence="1" type="primary">jg4488</name>
    <name evidence="1" type="ORF">PAEG_LOCUS7597</name>
</gene>
<dbReference type="AlphaFoldDB" id="A0A8S4QXZ1"/>
<evidence type="ECO:0000313" key="1">
    <source>
        <dbReference type="EMBL" id="CAH2227062.1"/>
    </source>
</evidence>
<name>A0A8S4QXZ1_9NEOP</name>
<feature type="non-terminal residue" evidence="1">
    <location>
        <position position="1"/>
    </location>
</feature>
<sequence length="72" mass="7466">TIRSTDRHPLMDIGLLKGVPNSVIMVRLYPAAPRNSFDIVCPPGWGSTDAALTGAGLPLQHVGTPTSVGSPS</sequence>
<dbReference type="EMBL" id="CAKXAJ010022345">
    <property type="protein sequence ID" value="CAH2227062.1"/>
    <property type="molecule type" value="Genomic_DNA"/>
</dbReference>
<accession>A0A8S4QXZ1</accession>
<evidence type="ECO:0000313" key="2">
    <source>
        <dbReference type="Proteomes" id="UP000838756"/>
    </source>
</evidence>
<keyword evidence="2" id="KW-1185">Reference proteome</keyword>
<dbReference type="Proteomes" id="UP000838756">
    <property type="component" value="Unassembled WGS sequence"/>
</dbReference>
<protein>
    <submittedName>
        <fullName evidence="1">Jg4488 protein</fullName>
    </submittedName>
</protein>
<organism evidence="1 2">
    <name type="scientific">Pararge aegeria aegeria</name>
    <dbReference type="NCBI Taxonomy" id="348720"/>
    <lineage>
        <taxon>Eukaryota</taxon>
        <taxon>Metazoa</taxon>
        <taxon>Ecdysozoa</taxon>
        <taxon>Arthropoda</taxon>
        <taxon>Hexapoda</taxon>
        <taxon>Insecta</taxon>
        <taxon>Pterygota</taxon>
        <taxon>Neoptera</taxon>
        <taxon>Endopterygota</taxon>
        <taxon>Lepidoptera</taxon>
        <taxon>Glossata</taxon>
        <taxon>Ditrysia</taxon>
        <taxon>Papilionoidea</taxon>
        <taxon>Nymphalidae</taxon>
        <taxon>Satyrinae</taxon>
        <taxon>Satyrini</taxon>
        <taxon>Parargina</taxon>
        <taxon>Pararge</taxon>
    </lineage>
</organism>
<comment type="caution">
    <text evidence="1">The sequence shown here is derived from an EMBL/GenBank/DDBJ whole genome shotgun (WGS) entry which is preliminary data.</text>
</comment>
<proteinExistence type="predicted"/>